<feature type="region of interest" description="Disordered" evidence="5">
    <location>
        <begin position="63"/>
        <end position="92"/>
    </location>
</feature>
<dbReference type="CDD" id="cd16457">
    <property type="entry name" value="RING-H2_BRAP2"/>
    <property type="match status" value="1"/>
</dbReference>
<dbReference type="AlphaFoldDB" id="A0A3M6VYV5"/>
<gene>
    <name evidence="8" type="ORF">D0869_15612</name>
</gene>
<dbReference type="InterPro" id="IPR034931">
    <property type="entry name" value="ETP1_RRM"/>
</dbReference>
<feature type="compositionally biased region" description="Basic and acidic residues" evidence="5">
    <location>
        <begin position="197"/>
        <end position="209"/>
    </location>
</feature>
<evidence type="ECO:0008006" key="10">
    <source>
        <dbReference type="Google" id="ProtNLM"/>
    </source>
</evidence>
<dbReference type="PANTHER" id="PTHR24007:SF7">
    <property type="entry name" value="BRCA1-ASSOCIATED PROTEIN"/>
    <property type="match status" value="1"/>
</dbReference>
<dbReference type="Proteomes" id="UP000281245">
    <property type="component" value="Unassembled WGS sequence"/>
</dbReference>
<evidence type="ECO:0000313" key="9">
    <source>
        <dbReference type="Proteomes" id="UP000281245"/>
    </source>
</evidence>
<dbReference type="EMBL" id="QWIJ01002755">
    <property type="protein sequence ID" value="RMX71459.1"/>
    <property type="molecule type" value="Genomic_DNA"/>
</dbReference>
<reference evidence="8 9" key="1">
    <citation type="journal article" date="2018" name="BMC Genomics">
        <title>Genomic evidence for intraspecific hybridization in a clonal and extremely halotolerant yeast.</title>
        <authorList>
            <person name="Gostincar C."/>
            <person name="Stajich J.E."/>
            <person name="Zupancic J."/>
            <person name="Zalar P."/>
            <person name="Gunde-Cimerman N."/>
        </authorList>
    </citation>
    <scope>NUCLEOTIDE SEQUENCE [LARGE SCALE GENOMIC DNA]</scope>
    <source>
        <strain evidence="8 9">EXF-6656</strain>
    </source>
</reference>
<protein>
    <recommendedName>
        <fullName evidence="10">RING-type domain-containing protein</fullName>
    </recommendedName>
</protein>
<dbReference type="VEuPathDB" id="FungiDB:BTJ68_02959"/>
<dbReference type="CDD" id="cd12717">
    <property type="entry name" value="RRM_ETP1"/>
    <property type="match status" value="1"/>
</dbReference>
<feature type="compositionally biased region" description="Low complexity" evidence="5">
    <location>
        <begin position="342"/>
        <end position="351"/>
    </location>
</feature>
<feature type="region of interest" description="Disordered" evidence="5">
    <location>
        <begin position="320"/>
        <end position="353"/>
    </location>
</feature>
<dbReference type="PROSITE" id="PS50271">
    <property type="entry name" value="ZF_UBP"/>
    <property type="match status" value="1"/>
</dbReference>
<feature type="region of interest" description="Disordered" evidence="5">
    <location>
        <begin position="681"/>
        <end position="708"/>
    </location>
</feature>
<dbReference type="InterPro" id="IPR011422">
    <property type="entry name" value="BRAP2/ETP1_RRM"/>
</dbReference>
<feature type="domain" description="RING-type" evidence="6">
    <location>
        <begin position="365"/>
        <end position="404"/>
    </location>
</feature>
<dbReference type="Pfam" id="PF02148">
    <property type="entry name" value="zf-UBP"/>
    <property type="match status" value="1"/>
</dbReference>
<comment type="caution">
    <text evidence="8">The sequence shown here is derived from an EMBL/GenBank/DDBJ whole genome shotgun (WGS) entry which is preliminary data.</text>
</comment>
<evidence type="ECO:0000256" key="5">
    <source>
        <dbReference type="SAM" id="MobiDB-lite"/>
    </source>
</evidence>
<dbReference type="InterPro" id="IPR013083">
    <property type="entry name" value="Znf_RING/FYVE/PHD"/>
</dbReference>
<proteinExistence type="predicted"/>
<feature type="compositionally biased region" description="Low complexity" evidence="5">
    <location>
        <begin position="571"/>
        <end position="581"/>
    </location>
</feature>
<keyword evidence="2 4" id="KW-0863">Zinc-finger</keyword>
<evidence type="ECO:0000259" key="7">
    <source>
        <dbReference type="PROSITE" id="PS50271"/>
    </source>
</evidence>
<dbReference type="InterPro" id="IPR001841">
    <property type="entry name" value="Znf_RING"/>
</dbReference>
<dbReference type="PANTHER" id="PTHR24007">
    <property type="entry name" value="BRCA1-ASSOCIATED PROTEIN"/>
    <property type="match status" value="1"/>
</dbReference>
<dbReference type="SUPFAM" id="SSF57850">
    <property type="entry name" value="RING/U-box"/>
    <property type="match status" value="2"/>
</dbReference>
<keyword evidence="3" id="KW-0862">Zinc</keyword>
<evidence type="ECO:0000313" key="8">
    <source>
        <dbReference type="EMBL" id="RMX71459.1"/>
    </source>
</evidence>
<dbReference type="GO" id="GO:0008270">
    <property type="term" value="F:zinc ion binding"/>
    <property type="evidence" value="ECO:0007669"/>
    <property type="project" value="UniProtKB-KW"/>
</dbReference>
<dbReference type="Gene3D" id="3.30.40.10">
    <property type="entry name" value="Zinc/RING finger domain, C3HC4 (zinc finger)"/>
    <property type="match status" value="2"/>
</dbReference>
<evidence type="ECO:0000256" key="2">
    <source>
        <dbReference type="ARBA" id="ARBA00022771"/>
    </source>
</evidence>
<accession>A0A3M6VYV5</accession>
<dbReference type="InterPro" id="IPR001607">
    <property type="entry name" value="Znf_UBP"/>
</dbReference>
<name>A0A3M6VYV5_HORWE</name>
<dbReference type="GO" id="GO:0007265">
    <property type="term" value="P:Ras protein signal transduction"/>
    <property type="evidence" value="ECO:0007669"/>
    <property type="project" value="TreeGrafter"/>
</dbReference>
<feature type="region of interest" description="Disordered" evidence="5">
    <location>
        <begin position="197"/>
        <end position="221"/>
    </location>
</feature>
<dbReference type="Pfam" id="PF13639">
    <property type="entry name" value="zf-RING_2"/>
    <property type="match status" value="1"/>
</dbReference>
<dbReference type="GO" id="GO:0061630">
    <property type="term" value="F:ubiquitin protein ligase activity"/>
    <property type="evidence" value="ECO:0007669"/>
    <property type="project" value="TreeGrafter"/>
</dbReference>
<dbReference type="OrthoDB" id="273556at2759"/>
<dbReference type="GO" id="GO:0016567">
    <property type="term" value="P:protein ubiquitination"/>
    <property type="evidence" value="ECO:0007669"/>
    <property type="project" value="TreeGrafter"/>
</dbReference>
<dbReference type="SMART" id="SM00184">
    <property type="entry name" value="RING"/>
    <property type="match status" value="1"/>
</dbReference>
<evidence type="ECO:0000259" key="6">
    <source>
        <dbReference type="PROSITE" id="PS50089"/>
    </source>
</evidence>
<dbReference type="SMART" id="SM00290">
    <property type="entry name" value="ZnF_UBP"/>
    <property type="match status" value="1"/>
</dbReference>
<evidence type="ECO:0000256" key="3">
    <source>
        <dbReference type="ARBA" id="ARBA00022833"/>
    </source>
</evidence>
<dbReference type="Pfam" id="PF07576">
    <property type="entry name" value="BRAP2"/>
    <property type="match status" value="1"/>
</dbReference>
<organism evidence="8 9">
    <name type="scientific">Hortaea werneckii</name>
    <name type="common">Black yeast</name>
    <name type="synonym">Cladosporium werneckii</name>
    <dbReference type="NCBI Taxonomy" id="91943"/>
    <lineage>
        <taxon>Eukaryota</taxon>
        <taxon>Fungi</taxon>
        <taxon>Dikarya</taxon>
        <taxon>Ascomycota</taxon>
        <taxon>Pezizomycotina</taxon>
        <taxon>Dothideomycetes</taxon>
        <taxon>Dothideomycetidae</taxon>
        <taxon>Mycosphaerellales</taxon>
        <taxon>Teratosphaeriaceae</taxon>
        <taxon>Hortaea</taxon>
    </lineage>
</organism>
<feature type="domain" description="UBP-type" evidence="7">
    <location>
        <begin position="401"/>
        <end position="508"/>
    </location>
</feature>
<dbReference type="GO" id="GO:0005737">
    <property type="term" value="C:cytoplasm"/>
    <property type="evidence" value="ECO:0007669"/>
    <property type="project" value="TreeGrafter"/>
</dbReference>
<dbReference type="InterPro" id="IPR047243">
    <property type="entry name" value="RING-H2_BRAP2"/>
</dbReference>
<evidence type="ECO:0000256" key="4">
    <source>
        <dbReference type="PROSITE-ProRule" id="PRU00502"/>
    </source>
</evidence>
<dbReference type="PROSITE" id="PS50089">
    <property type="entry name" value="ZF_RING_2"/>
    <property type="match status" value="1"/>
</dbReference>
<evidence type="ECO:0000256" key="1">
    <source>
        <dbReference type="ARBA" id="ARBA00022723"/>
    </source>
</evidence>
<feature type="region of interest" description="Disordered" evidence="5">
    <location>
        <begin position="567"/>
        <end position="586"/>
    </location>
</feature>
<keyword evidence="1" id="KW-0479">Metal-binding</keyword>
<sequence>MPSYFYHLKLELYPAPASTDKPTLKQSDSSNIYLPTAGKNIFGSFPAHRTSYWPSYAFGTKRPDTPNSLSSSSERSKSPQRLPTSDQHNESHGDALLLPEKRADLKDHLPVPVPSLNAPKHTNAAAANDWRYDAVSIESIDMEGSADNSNMQAGHGPAKSAVSGLHTKASYLPSNPRQTDVGYGIVHLYKDTEETEVLGKEQKLSRKSLEAAGSGQDEAPFKPSDCTTLGILAVPSWMMPSDLLGFVGDEAREHVSHFRLVRTGRANKYMVLMKFRSAKKAGEWQKAYNGRLFSAAEPENCHVVFIKSVEFLSPESDISTDSTSFPRNISDPFTPPKPKMPGPGKKFSSKPLAPPPPNLLELPTCPVCLERMDETTGLLTILCQHVFHCACLEKWRGSGCPVCRYTHSPSYTFPYPRPEHNPDGSDNEPLCSVCAGSENLWICLICGNIGCGRYDGAHAYAHYESTSHCYAMDISTQHVWDYAGDGYVHRLIQSKPDTKQLIDLPSRDRHENEAFRSEGSDTVPREKMESMANEYTYLLTSQLEGQRRYFEEQVERAVDKASQASVRAEEAASQASKASFELAESRQERESLNNRLDTLEATLAKSDKAKQKFEQMARDMSSKYREEKTMNEGLVQRIKAAEEKAEQAKREAEAAKEAKKDLEEMNHDLTMFISSQEKVKELQAQGEEVEMGTASVPEQRKKGKGRKK</sequence>